<dbReference type="InterPro" id="IPR016185">
    <property type="entry name" value="PreATP-grasp_dom_sf"/>
</dbReference>
<keyword evidence="5 13" id="KW-0436">Ligase</keyword>
<reference evidence="16" key="1">
    <citation type="journal article" date="2021" name="PeerJ">
        <title>Extensive microbial diversity within the chicken gut microbiome revealed by metagenomics and culture.</title>
        <authorList>
            <person name="Gilroy R."/>
            <person name="Ravi A."/>
            <person name="Getino M."/>
            <person name="Pursley I."/>
            <person name="Horton D.L."/>
            <person name="Alikhan N.F."/>
            <person name="Baker D."/>
            <person name="Gharbi K."/>
            <person name="Hall N."/>
            <person name="Watson M."/>
            <person name="Adriaenssens E.M."/>
            <person name="Foster-Nyarko E."/>
            <person name="Jarju S."/>
            <person name="Secka A."/>
            <person name="Antonio M."/>
            <person name="Oren A."/>
            <person name="Chaudhuri R.R."/>
            <person name="La Ragione R."/>
            <person name="Hildebrand F."/>
            <person name="Pallen M.J."/>
        </authorList>
    </citation>
    <scope>NUCLEOTIDE SEQUENCE</scope>
    <source>
        <strain evidence="16">811</strain>
    </source>
</reference>
<dbReference type="InterPro" id="IPR011761">
    <property type="entry name" value="ATP-grasp"/>
</dbReference>
<dbReference type="PANTHER" id="PTHR48095">
    <property type="entry name" value="PYRUVATE CARBOXYLASE SUBUNIT A"/>
    <property type="match status" value="1"/>
</dbReference>
<evidence type="ECO:0000313" key="17">
    <source>
        <dbReference type="Proteomes" id="UP000824204"/>
    </source>
</evidence>
<dbReference type="PROSITE" id="PS00866">
    <property type="entry name" value="CPSASE_1"/>
    <property type="match status" value="1"/>
</dbReference>
<dbReference type="FunFam" id="3.40.50.20:FF:000010">
    <property type="entry name" value="Propionyl-CoA carboxylase subunit alpha"/>
    <property type="match status" value="1"/>
</dbReference>
<dbReference type="InterPro" id="IPR004549">
    <property type="entry name" value="Acetyl_CoA_COase_biotin_COase"/>
</dbReference>
<sequence length="448" mass="50214">MFSKILIANRGEIAVRIIRACNEMGIRTVAVYSEADAQALHVNLADESYCIGPALLKDSYLNMTALIDVAIATGCQAIHPGYGLLSENPRFAELCEKCNVKFIGPHYSVIAKMGDKDEARRTMKKAGVPVVPGLDEITDIAEAKKFASQIGYPVIVKAAAGGGGRGIRIVWKEEDFENAVRTASAEAESAFGNGKCYLEKYLTDVKHVEMQIVADNQGNVVCLGERDCSMQRKNQKLIEESPCVTLRPEVREKMMQAAVLAAKTVNYTSLGTIEFLLDKQNNFYFMEMNTRLQVEHPVTEYVTGIDIVKWQIRIAAGIEFLYKQEDIRFRGCAIECRINAEDVRNNFRPCCGQIKFMHIPGGPWVRFDTAIYQDYVIPPYYDSMIGKLIVYARERTEAIRKMKAALCELVIDGVHTNAELSADILAQPEFKDGSYCTNFLEKFLKNYK</sequence>
<dbReference type="NCBIfam" id="TIGR00514">
    <property type="entry name" value="accC"/>
    <property type="match status" value="1"/>
</dbReference>
<keyword evidence="10 13" id="KW-0092">Biotin</keyword>
<keyword evidence="6" id="KW-0479">Metal-binding</keyword>
<accession>A0A9D1V878</accession>
<evidence type="ECO:0000259" key="15">
    <source>
        <dbReference type="PROSITE" id="PS50979"/>
    </source>
</evidence>
<evidence type="ECO:0000256" key="10">
    <source>
        <dbReference type="ARBA" id="ARBA00023267"/>
    </source>
</evidence>
<evidence type="ECO:0000313" key="16">
    <source>
        <dbReference type="EMBL" id="HIX07905.1"/>
    </source>
</evidence>
<evidence type="ECO:0000259" key="14">
    <source>
        <dbReference type="PROSITE" id="PS50975"/>
    </source>
</evidence>
<dbReference type="InterPro" id="IPR011054">
    <property type="entry name" value="Rudment_hybrid_motif"/>
</dbReference>
<evidence type="ECO:0000256" key="12">
    <source>
        <dbReference type="PROSITE-ProRule" id="PRU00409"/>
    </source>
</evidence>
<comment type="function">
    <text evidence="1 13">This protein is a component of the acetyl coenzyme A carboxylase complex; first, biotin carboxylase catalyzes the carboxylation of the carrier protein and then the transcarboxylase transfers the carboxyl group to form malonyl-CoA.</text>
</comment>
<dbReference type="InterPro" id="IPR051602">
    <property type="entry name" value="ACC_Biotin_Carboxylase"/>
</dbReference>
<keyword evidence="13" id="KW-0444">Lipid biosynthesis</keyword>
<dbReference type="PROSITE" id="PS50979">
    <property type="entry name" value="BC"/>
    <property type="match status" value="1"/>
</dbReference>
<dbReference type="GO" id="GO:0004075">
    <property type="term" value="F:biotin carboxylase activity"/>
    <property type="evidence" value="ECO:0007669"/>
    <property type="project" value="UniProtKB-EC"/>
</dbReference>
<dbReference type="Proteomes" id="UP000824204">
    <property type="component" value="Unassembled WGS sequence"/>
</dbReference>
<dbReference type="PROSITE" id="PS50975">
    <property type="entry name" value="ATP_GRASP"/>
    <property type="match status" value="1"/>
</dbReference>
<dbReference type="GO" id="GO:0005524">
    <property type="term" value="F:ATP binding"/>
    <property type="evidence" value="ECO:0007669"/>
    <property type="project" value="UniProtKB-UniRule"/>
</dbReference>
<dbReference type="NCBIfam" id="NF006367">
    <property type="entry name" value="PRK08591.1"/>
    <property type="match status" value="1"/>
</dbReference>
<proteinExistence type="predicted"/>
<evidence type="ECO:0000256" key="1">
    <source>
        <dbReference type="ARBA" id="ARBA00003761"/>
    </source>
</evidence>
<keyword evidence="9" id="KW-0460">Magnesium</keyword>
<evidence type="ECO:0000256" key="11">
    <source>
        <dbReference type="ARBA" id="ARBA00048600"/>
    </source>
</evidence>
<dbReference type="SUPFAM" id="SSF51246">
    <property type="entry name" value="Rudiment single hybrid motif"/>
    <property type="match status" value="1"/>
</dbReference>
<dbReference type="EC" id="6.3.4.14" evidence="4 13"/>
<evidence type="ECO:0000256" key="4">
    <source>
        <dbReference type="ARBA" id="ARBA00013263"/>
    </source>
</evidence>
<protein>
    <recommendedName>
        <fullName evidence="4 13">Biotin carboxylase</fullName>
        <ecNumber evidence="4 13">6.3.4.14</ecNumber>
    </recommendedName>
    <alternativeName>
        <fullName evidence="13">Acetyl-coenzyme A carboxylase biotin carboxylase subunit A</fullName>
    </alternativeName>
</protein>
<comment type="caution">
    <text evidence="16">The sequence shown here is derived from an EMBL/GenBank/DDBJ whole genome shotgun (WGS) entry which is preliminary data.</text>
</comment>
<dbReference type="PROSITE" id="PS00867">
    <property type="entry name" value="CPSASE_2"/>
    <property type="match status" value="1"/>
</dbReference>
<evidence type="ECO:0000256" key="5">
    <source>
        <dbReference type="ARBA" id="ARBA00022598"/>
    </source>
</evidence>
<dbReference type="Pfam" id="PF02786">
    <property type="entry name" value="CPSase_L_D2"/>
    <property type="match status" value="1"/>
</dbReference>
<dbReference type="EMBL" id="DXFX01000071">
    <property type="protein sequence ID" value="HIX07905.1"/>
    <property type="molecule type" value="Genomic_DNA"/>
</dbReference>
<evidence type="ECO:0000256" key="13">
    <source>
        <dbReference type="RuleBase" id="RU365063"/>
    </source>
</evidence>
<evidence type="ECO:0000256" key="6">
    <source>
        <dbReference type="ARBA" id="ARBA00022723"/>
    </source>
</evidence>
<dbReference type="SMART" id="SM00878">
    <property type="entry name" value="Biotin_carb_C"/>
    <property type="match status" value="1"/>
</dbReference>
<dbReference type="FunFam" id="3.30.1490.20:FF:000018">
    <property type="entry name" value="Biotin carboxylase"/>
    <property type="match status" value="1"/>
</dbReference>
<keyword evidence="13" id="KW-0443">Lipid metabolism</keyword>
<feature type="domain" description="ATP-grasp" evidence="14">
    <location>
        <begin position="120"/>
        <end position="316"/>
    </location>
</feature>
<dbReference type="InterPro" id="IPR011764">
    <property type="entry name" value="Biotin_carboxylation_dom"/>
</dbReference>
<evidence type="ECO:0000256" key="8">
    <source>
        <dbReference type="ARBA" id="ARBA00022840"/>
    </source>
</evidence>
<feature type="domain" description="Biotin carboxylation" evidence="15">
    <location>
        <begin position="1"/>
        <end position="445"/>
    </location>
</feature>
<dbReference type="PANTHER" id="PTHR48095:SF2">
    <property type="entry name" value="BIOTIN CARBOXYLASE, CHLOROPLASTIC"/>
    <property type="match status" value="1"/>
</dbReference>
<comment type="pathway">
    <text evidence="2 13">Lipid metabolism; malonyl-CoA biosynthesis; malonyl-CoA from acetyl-CoA: step 1/1.</text>
</comment>
<evidence type="ECO:0000256" key="3">
    <source>
        <dbReference type="ARBA" id="ARBA00011750"/>
    </source>
</evidence>
<dbReference type="InterPro" id="IPR005479">
    <property type="entry name" value="CPAse_ATP-bd"/>
</dbReference>
<comment type="catalytic activity">
    <reaction evidence="11 13">
        <text>N(6)-biotinyl-L-lysyl-[protein] + hydrogencarbonate + ATP = N(6)-carboxybiotinyl-L-lysyl-[protein] + ADP + phosphate + H(+)</text>
        <dbReference type="Rhea" id="RHEA:13501"/>
        <dbReference type="Rhea" id="RHEA-COMP:10505"/>
        <dbReference type="Rhea" id="RHEA-COMP:10506"/>
        <dbReference type="ChEBI" id="CHEBI:15378"/>
        <dbReference type="ChEBI" id="CHEBI:17544"/>
        <dbReference type="ChEBI" id="CHEBI:30616"/>
        <dbReference type="ChEBI" id="CHEBI:43474"/>
        <dbReference type="ChEBI" id="CHEBI:83144"/>
        <dbReference type="ChEBI" id="CHEBI:83145"/>
        <dbReference type="ChEBI" id="CHEBI:456216"/>
        <dbReference type="EC" id="6.3.4.14"/>
    </reaction>
</comment>
<comment type="subunit">
    <text evidence="3 13">Acetyl-CoA carboxylase is a heterohexamer of biotin carboxyl carrier protein, biotin carboxylase and the two subunits of carboxyl transferase in a 2:2 complex.</text>
</comment>
<evidence type="ECO:0000256" key="7">
    <source>
        <dbReference type="ARBA" id="ARBA00022741"/>
    </source>
</evidence>
<organism evidence="16 17">
    <name type="scientific">Candidatus Borkfalkia faecipullorum</name>
    <dbReference type="NCBI Taxonomy" id="2838510"/>
    <lineage>
        <taxon>Bacteria</taxon>
        <taxon>Bacillati</taxon>
        <taxon>Bacillota</taxon>
        <taxon>Clostridia</taxon>
        <taxon>Christensenellales</taxon>
        <taxon>Christensenellaceae</taxon>
        <taxon>Candidatus Borkfalkia</taxon>
    </lineage>
</organism>
<reference evidence="16" key="2">
    <citation type="submission" date="2021-04" db="EMBL/GenBank/DDBJ databases">
        <authorList>
            <person name="Gilroy R."/>
        </authorList>
    </citation>
    <scope>NUCLEOTIDE SEQUENCE</scope>
    <source>
        <strain evidence="16">811</strain>
    </source>
</reference>
<name>A0A9D1V878_9FIRM</name>
<dbReference type="SUPFAM" id="SSF52440">
    <property type="entry name" value="PreATP-grasp domain"/>
    <property type="match status" value="1"/>
</dbReference>
<dbReference type="InterPro" id="IPR005482">
    <property type="entry name" value="Biotin_COase_C"/>
</dbReference>
<evidence type="ECO:0000256" key="2">
    <source>
        <dbReference type="ARBA" id="ARBA00004956"/>
    </source>
</evidence>
<dbReference type="Gene3D" id="3.30.470.20">
    <property type="entry name" value="ATP-grasp fold, B domain"/>
    <property type="match status" value="1"/>
</dbReference>
<keyword evidence="13" id="KW-0276">Fatty acid metabolism</keyword>
<keyword evidence="7 12" id="KW-0547">Nucleotide-binding</keyword>
<dbReference type="Pfam" id="PF02785">
    <property type="entry name" value="Biotin_carb_C"/>
    <property type="match status" value="1"/>
</dbReference>
<dbReference type="Pfam" id="PF00289">
    <property type="entry name" value="Biotin_carb_N"/>
    <property type="match status" value="1"/>
</dbReference>
<dbReference type="InterPro" id="IPR005481">
    <property type="entry name" value="BC-like_N"/>
</dbReference>
<dbReference type="SUPFAM" id="SSF56059">
    <property type="entry name" value="Glutathione synthetase ATP-binding domain-like"/>
    <property type="match status" value="1"/>
</dbReference>
<gene>
    <name evidence="16" type="primary">accC</name>
    <name evidence="16" type="ORF">H9741_05510</name>
</gene>
<evidence type="ECO:0000256" key="9">
    <source>
        <dbReference type="ARBA" id="ARBA00022842"/>
    </source>
</evidence>
<keyword evidence="8 12" id="KW-0067">ATP-binding</keyword>
<dbReference type="GO" id="GO:0006633">
    <property type="term" value="P:fatty acid biosynthetic process"/>
    <property type="evidence" value="ECO:0007669"/>
    <property type="project" value="UniProtKB-KW"/>
</dbReference>
<dbReference type="GO" id="GO:0046872">
    <property type="term" value="F:metal ion binding"/>
    <property type="evidence" value="ECO:0007669"/>
    <property type="project" value="UniProtKB-KW"/>
</dbReference>
<dbReference type="AlphaFoldDB" id="A0A9D1V878"/>
<keyword evidence="13" id="KW-0275">Fatty acid biosynthesis</keyword>